<dbReference type="RefSeq" id="WP_348864672.1">
    <property type="nucleotide sequence ID" value="NZ_JBEAAL010000033.1"/>
</dbReference>
<reference evidence="1 2" key="1">
    <citation type="submission" date="2024-05" db="EMBL/GenBank/DDBJ databases">
        <title>Neorhizobium sp. Rsf11, a plant growth promoting and heavy metal resistant PAH-degrader.</title>
        <authorList>
            <person name="Golubev S.N."/>
            <person name="Muratova A.Y."/>
            <person name="Markelova M.I."/>
        </authorList>
    </citation>
    <scope>NUCLEOTIDE SEQUENCE [LARGE SCALE GENOMIC DNA]</scope>
    <source>
        <strain evidence="1 2">Rsf11</strain>
    </source>
</reference>
<organism evidence="1 2">
    <name type="scientific">Neorhizobium phenanthreniclasticum</name>
    <dbReference type="NCBI Taxonomy" id="3157917"/>
    <lineage>
        <taxon>Bacteria</taxon>
        <taxon>Pseudomonadati</taxon>
        <taxon>Pseudomonadota</taxon>
        <taxon>Alphaproteobacteria</taxon>
        <taxon>Hyphomicrobiales</taxon>
        <taxon>Rhizobiaceae</taxon>
        <taxon>Rhizobium/Agrobacterium group</taxon>
        <taxon>Neorhizobium</taxon>
    </lineage>
</organism>
<comment type="caution">
    <text evidence="1">The sequence shown here is derived from an EMBL/GenBank/DDBJ whole genome shotgun (WGS) entry which is preliminary data.</text>
</comment>
<keyword evidence="2" id="KW-1185">Reference proteome</keyword>
<sequence>MTKQIPASGDKLACDADARLGRYFVKDRWPHVFGAAIAKARQKTDVT</sequence>
<gene>
    <name evidence="1" type="ORF">ABK249_29015</name>
</gene>
<accession>A0ABV0MAL6</accession>
<evidence type="ECO:0000313" key="2">
    <source>
        <dbReference type="Proteomes" id="UP001496627"/>
    </source>
</evidence>
<protein>
    <submittedName>
        <fullName evidence="1">Uncharacterized protein</fullName>
    </submittedName>
</protein>
<proteinExistence type="predicted"/>
<dbReference type="EMBL" id="JBEAAL010000033">
    <property type="protein sequence ID" value="MEQ1408958.1"/>
    <property type="molecule type" value="Genomic_DNA"/>
</dbReference>
<name>A0ABV0MAL6_9HYPH</name>
<dbReference type="Proteomes" id="UP001496627">
    <property type="component" value="Unassembled WGS sequence"/>
</dbReference>
<evidence type="ECO:0000313" key="1">
    <source>
        <dbReference type="EMBL" id="MEQ1408958.1"/>
    </source>
</evidence>